<keyword evidence="3" id="KW-1185">Reference proteome</keyword>
<protein>
    <submittedName>
        <fullName evidence="2">Uncharacterized protein</fullName>
    </submittedName>
</protein>
<evidence type="ECO:0000313" key="2">
    <source>
        <dbReference type="EMBL" id="KII69723.1"/>
    </source>
</evidence>
<proteinExistence type="predicted"/>
<name>A0A0C2JK09_THEKT</name>
<comment type="caution">
    <text evidence="2">The sequence shown here is derived from an EMBL/GenBank/DDBJ whole genome shotgun (WGS) entry which is preliminary data.</text>
</comment>
<feature type="compositionally biased region" description="Polar residues" evidence="1">
    <location>
        <begin position="146"/>
        <end position="156"/>
    </location>
</feature>
<sequence>MDVTHLEDVPPDLRKFSSSEKLNMGNPRFIRLMGHLIPKFADRQGHTRAIWKILARAGFQLSLKQTQYRIRTIKEKFRDLSRVKELLANTSVPAKPIRASVSPLPSETLIPMNPVRTPVPHIRTNLLTPTKSDPQSPPLILPDNDLQASSPTPRSQTCYQLRSRLQHRSSEHKDINT</sequence>
<feature type="compositionally biased region" description="Polar residues" evidence="1">
    <location>
        <begin position="125"/>
        <end position="134"/>
    </location>
</feature>
<dbReference type="EMBL" id="JWZT01002310">
    <property type="protein sequence ID" value="KII69723.1"/>
    <property type="molecule type" value="Genomic_DNA"/>
</dbReference>
<reference evidence="2 3" key="1">
    <citation type="journal article" date="2014" name="Genome Biol. Evol.">
        <title>The genome of the myxosporean Thelohanellus kitauei shows adaptations to nutrient acquisition within its fish host.</title>
        <authorList>
            <person name="Yang Y."/>
            <person name="Xiong J."/>
            <person name="Zhou Z."/>
            <person name="Huo F."/>
            <person name="Miao W."/>
            <person name="Ran C."/>
            <person name="Liu Y."/>
            <person name="Zhang J."/>
            <person name="Feng J."/>
            <person name="Wang M."/>
            <person name="Wang M."/>
            <person name="Wang L."/>
            <person name="Yao B."/>
        </authorList>
    </citation>
    <scope>NUCLEOTIDE SEQUENCE [LARGE SCALE GENOMIC DNA]</scope>
    <source>
        <strain evidence="2">Wuqing</strain>
    </source>
</reference>
<gene>
    <name evidence="2" type="ORF">RF11_09023</name>
</gene>
<organism evidence="2 3">
    <name type="scientific">Thelohanellus kitauei</name>
    <name type="common">Myxosporean</name>
    <dbReference type="NCBI Taxonomy" id="669202"/>
    <lineage>
        <taxon>Eukaryota</taxon>
        <taxon>Metazoa</taxon>
        <taxon>Cnidaria</taxon>
        <taxon>Myxozoa</taxon>
        <taxon>Myxosporea</taxon>
        <taxon>Bivalvulida</taxon>
        <taxon>Platysporina</taxon>
        <taxon>Myxobolidae</taxon>
        <taxon>Thelohanellus</taxon>
    </lineage>
</organism>
<dbReference type="AlphaFoldDB" id="A0A0C2JK09"/>
<feature type="region of interest" description="Disordered" evidence="1">
    <location>
        <begin position="124"/>
        <end position="156"/>
    </location>
</feature>
<dbReference type="Proteomes" id="UP000031668">
    <property type="component" value="Unassembled WGS sequence"/>
</dbReference>
<accession>A0A0C2JK09</accession>
<evidence type="ECO:0000256" key="1">
    <source>
        <dbReference type="SAM" id="MobiDB-lite"/>
    </source>
</evidence>
<evidence type="ECO:0000313" key="3">
    <source>
        <dbReference type="Proteomes" id="UP000031668"/>
    </source>
</evidence>